<evidence type="ECO:0000313" key="2">
    <source>
        <dbReference type="Proteomes" id="UP000789405"/>
    </source>
</evidence>
<comment type="caution">
    <text evidence="1">The sequence shown here is derived from an EMBL/GenBank/DDBJ whole genome shotgun (WGS) entry which is preliminary data.</text>
</comment>
<proteinExistence type="predicted"/>
<dbReference type="AlphaFoldDB" id="A0A9N9DTR8"/>
<evidence type="ECO:0000313" key="1">
    <source>
        <dbReference type="EMBL" id="CAG8652241.1"/>
    </source>
</evidence>
<sequence>MSRPAHKTSRPLSYNHGEEVVFKLDENKAFNYQKSTEKNWARKTDILDDKEIEVEMGHKADNNTTIAGEERYVGKKELSGTRYERHKHNLVNCHELIEMSNETLQTNYRSRTNIETDTVTAYDEECNDGDENCTMIKEDKNTRIREKAKRFVSKVKSVLKGSNVKTQTITVTNESLEVIFNSWKERVENFKKGFEINEKSKSEATKKNKGLAKKTKQAAKGSIENKYKSVIILKIFTTARLKVLLELYWNETCESRKVDKENKKREYGGEKKYLIFDRGRKLAKIPIVHVIVKTIKRIPMHKMKSGYKERILKIEWISENSKRCSKNNKESRYLLLYKLNVLVFDPRGY</sequence>
<dbReference type="EMBL" id="CAJVPY010005887">
    <property type="protein sequence ID" value="CAG8652241.1"/>
    <property type="molecule type" value="Genomic_DNA"/>
</dbReference>
<accession>A0A9N9DTR8</accession>
<keyword evidence="2" id="KW-1185">Reference proteome</keyword>
<organism evidence="1 2">
    <name type="scientific">Dentiscutata erythropus</name>
    <dbReference type="NCBI Taxonomy" id="1348616"/>
    <lineage>
        <taxon>Eukaryota</taxon>
        <taxon>Fungi</taxon>
        <taxon>Fungi incertae sedis</taxon>
        <taxon>Mucoromycota</taxon>
        <taxon>Glomeromycotina</taxon>
        <taxon>Glomeromycetes</taxon>
        <taxon>Diversisporales</taxon>
        <taxon>Gigasporaceae</taxon>
        <taxon>Dentiscutata</taxon>
    </lineage>
</organism>
<reference evidence="1" key="1">
    <citation type="submission" date="2021-06" db="EMBL/GenBank/DDBJ databases">
        <authorList>
            <person name="Kallberg Y."/>
            <person name="Tangrot J."/>
            <person name="Rosling A."/>
        </authorList>
    </citation>
    <scope>NUCLEOTIDE SEQUENCE</scope>
    <source>
        <strain evidence="1">MA453B</strain>
    </source>
</reference>
<gene>
    <name evidence="1" type="ORF">DERYTH_LOCUS10245</name>
</gene>
<name>A0A9N9DTR8_9GLOM</name>
<dbReference type="Proteomes" id="UP000789405">
    <property type="component" value="Unassembled WGS sequence"/>
</dbReference>
<protein>
    <submittedName>
        <fullName evidence="1">4496_t:CDS:1</fullName>
    </submittedName>
</protein>